<dbReference type="EMBL" id="FNXT01000286">
    <property type="protein sequence ID" value="SZX63181.1"/>
    <property type="molecule type" value="Genomic_DNA"/>
</dbReference>
<reference evidence="2 3" key="1">
    <citation type="submission" date="2016-10" db="EMBL/GenBank/DDBJ databases">
        <authorList>
            <person name="Cai Z."/>
        </authorList>
    </citation>
    <scope>NUCLEOTIDE SEQUENCE [LARGE SCALE GENOMIC DNA]</scope>
</reference>
<dbReference type="PANTHER" id="PTHR46967">
    <property type="entry name" value="INSULIN-LIKE GROWTH FACTOR BINDING PROTEIN,N-TERMINAL"/>
    <property type="match status" value="1"/>
</dbReference>
<dbReference type="PANTHER" id="PTHR46967:SF1">
    <property type="entry name" value="KERATIN-ASSOCIATED PROTEIN 16-1-LIKE"/>
    <property type="match status" value="1"/>
</dbReference>
<evidence type="ECO:0000313" key="2">
    <source>
        <dbReference type="EMBL" id="SZX63181.1"/>
    </source>
</evidence>
<keyword evidence="3" id="KW-1185">Reference proteome</keyword>
<gene>
    <name evidence="2" type="ORF">BQ4739_LOCUS3738</name>
</gene>
<dbReference type="SMART" id="SM01411">
    <property type="entry name" value="Ephrin_rec_like"/>
    <property type="match status" value="7"/>
</dbReference>
<dbReference type="InterPro" id="IPR009030">
    <property type="entry name" value="Growth_fac_rcpt_cys_sf"/>
</dbReference>
<dbReference type="AlphaFoldDB" id="A0A383VDB9"/>
<evidence type="ECO:0000256" key="1">
    <source>
        <dbReference type="SAM" id="SignalP"/>
    </source>
</evidence>
<proteinExistence type="predicted"/>
<dbReference type="Gene3D" id="2.10.50.10">
    <property type="entry name" value="Tumor Necrosis Factor Receptor, subunit A, domain 2"/>
    <property type="match status" value="2"/>
</dbReference>
<feature type="signal peptide" evidence="1">
    <location>
        <begin position="1"/>
        <end position="22"/>
    </location>
</feature>
<organism evidence="2 3">
    <name type="scientific">Tetradesmus obliquus</name>
    <name type="common">Green alga</name>
    <name type="synonym">Acutodesmus obliquus</name>
    <dbReference type="NCBI Taxonomy" id="3088"/>
    <lineage>
        <taxon>Eukaryota</taxon>
        <taxon>Viridiplantae</taxon>
        <taxon>Chlorophyta</taxon>
        <taxon>core chlorophytes</taxon>
        <taxon>Chlorophyceae</taxon>
        <taxon>CS clade</taxon>
        <taxon>Sphaeropleales</taxon>
        <taxon>Scenedesmaceae</taxon>
        <taxon>Tetradesmus</taxon>
    </lineage>
</organism>
<dbReference type="STRING" id="3088.A0A383VDB9"/>
<dbReference type="Proteomes" id="UP000256970">
    <property type="component" value="Unassembled WGS sequence"/>
</dbReference>
<keyword evidence="1" id="KW-0732">Signal</keyword>
<evidence type="ECO:0000313" key="3">
    <source>
        <dbReference type="Proteomes" id="UP000256970"/>
    </source>
</evidence>
<accession>A0A383VDB9</accession>
<feature type="chain" id="PRO_5016565924" description="Tyrosine-protein kinase ephrin type A/B receptor-like domain-containing protein" evidence="1">
    <location>
        <begin position="23"/>
        <end position="884"/>
    </location>
</feature>
<sequence length="884" mass="91639">MVAARHVLAAVLVALAASSTFAAAPAGRNGRMLLQSGVSCPAQIPACTARRCTTRIMNSVETYVCLRCRTGYVPVKGSDGKSVVQCVCPPGTFQNNSATPKTCVPCTTGSFCPGGDPKARTPNDNIGGNPMSCNVNNSTGLTTKSQRSTRRADCIAQAGYVLPATAGTAAQECTGSTYAPAFNRLRSCLPCQSGLAAPLDYTGTRDDKLAVCQVPPGKFWELNVVRDCPKGLYREEYVRTDNKTSIACLSCPEGWTTQNIGTPRKSLCNVLLPGYQVTGADNATSVNGLPVNTTAEDFNPPATEFCPVGFYADGTAGFACVRCPYQATTLKNGSTTVDDCVVPPGYFAKDTATGGVLEQCPTTPANSEVDGYYRPGWKSYKEVLSTSDGTDKCIPCGAGIMSTPMDADEMPGVAADAKAPASSASCYIKAGWGITFDPSDFTKFKAIKPCPANTYGVANTTYGLINAPCKACTKNLYSLAASTNFTACLNPGGFGYTSEGANQCPDGFWAAKDSMAPCEQCPAGRTTLYVPGNGTFQDAIEDCIVAPGSGVYNGNDTNPWSPTDPTNPNTPAKECPIGFYTNNDTLATSNTCQACPNHGSTTAPGSTSCTVCAAGYGKSQAGAACTACAYGSYNQGSSESCNTCPQTTFNDFVGDGYTSSGITFRTGLTGPESCVPLRAQLPKPAGDRFGLPDNMFTVNVSVSSAANDNAAVKTCVEACPADQCCIAEIEKSDSGITCRHARLAPLGSDTAADSSARMYYKLPPSEIAAASKDVKAKTMASGIYAICDIEAHKAAAAAGELGTSPDPTKVEAGRNSIEFNTAKCSDAATCKDACSADAACWGFIYVKGSGFALRGGESWLGGRSFFNSPIAQPGSTTAAAVATW</sequence>
<name>A0A383VDB9_TETOB</name>
<dbReference type="SUPFAM" id="SSF57184">
    <property type="entry name" value="Growth factor receptor domain"/>
    <property type="match status" value="2"/>
</dbReference>
<protein>
    <recommendedName>
        <fullName evidence="4">Tyrosine-protein kinase ephrin type A/B receptor-like domain-containing protein</fullName>
    </recommendedName>
</protein>
<evidence type="ECO:0008006" key="4">
    <source>
        <dbReference type="Google" id="ProtNLM"/>
    </source>
</evidence>